<name>A0A8C2JRQ6_CYPCA</name>
<reference evidence="2" key="1">
    <citation type="submission" date="2025-08" db="UniProtKB">
        <authorList>
            <consortium name="Ensembl"/>
        </authorList>
    </citation>
    <scope>IDENTIFICATION</scope>
</reference>
<dbReference type="Ensembl" id="ENSCCRT00020106726.1">
    <property type="protein sequence ID" value="ENSCCRP00020097607.1"/>
    <property type="gene ID" value="ENSCCRG00020044918.1"/>
</dbReference>
<proteinExistence type="predicted"/>
<dbReference type="Proteomes" id="UP000694701">
    <property type="component" value="Unplaced"/>
</dbReference>
<dbReference type="Gene3D" id="3.40.50.800">
    <property type="entry name" value="Anticodon-binding domain"/>
    <property type="match status" value="1"/>
</dbReference>
<dbReference type="SUPFAM" id="SSF52954">
    <property type="entry name" value="Class II aaRS ABD-related"/>
    <property type="match status" value="1"/>
</dbReference>
<organism evidence="2 3">
    <name type="scientific">Cyprinus carpio</name>
    <name type="common">Common carp</name>
    <dbReference type="NCBI Taxonomy" id="7962"/>
    <lineage>
        <taxon>Eukaryota</taxon>
        <taxon>Metazoa</taxon>
        <taxon>Chordata</taxon>
        <taxon>Craniata</taxon>
        <taxon>Vertebrata</taxon>
        <taxon>Euteleostomi</taxon>
        <taxon>Actinopterygii</taxon>
        <taxon>Neopterygii</taxon>
        <taxon>Teleostei</taxon>
        <taxon>Ostariophysi</taxon>
        <taxon>Cypriniformes</taxon>
        <taxon>Cyprinidae</taxon>
        <taxon>Cyprininae</taxon>
        <taxon>Cyprinus</taxon>
    </lineage>
</organism>
<dbReference type="PANTHER" id="PTHR23295:SF5">
    <property type="entry name" value="SI:CH211-216L23.2"/>
    <property type="match status" value="1"/>
</dbReference>
<evidence type="ECO:0000313" key="3">
    <source>
        <dbReference type="Proteomes" id="UP000694701"/>
    </source>
</evidence>
<accession>A0A8C2JRQ6</accession>
<dbReference type="AlphaFoldDB" id="A0A8C2JRQ6"/>
<evidence type="ECO:0000256" key="1">
    <source>
        <dbReference type="SAM" id="MobiDB-lite"/>
    </source>
</evidence>
<dbReference type="InterPro" id="IPR036621">
    <property type="entry name" value="Anticodon-bd_dom_sf"/>
</dbReference>
<sequence>MSSWSKKAGGRRPPPTHSAGSVSNPPRSFRRTPYPMREDRKDDHPQSESFECLDEGIDYSGPADYEHSPHQSTAVSPEEYEASVQRNAIYERFFQQLHGDGARQPADCVVLSVNNQNVDYPKSIGQCLQERGLSVEMLYLQVESGLTRALQDVRSDGSPLCILVEQTNVTLSSCTVIIFSESLKSKSRLPQFISPKKCKFTNLNNS</sequence>
<protein>
    <submittedName>
        <fullName evidence="2">Si:ch211-216l23.2</fullName>
    </submittedName>
</protein>
<feature type="compositionally biased region" description="Basic and acidic residues" evidence="1">
    <location>
        <begin position="36"/>
        <end position="46"/>
    </location>
</feature>
<feature type="region of interest" description="Disordered" evidence="1">
    <location>
        <begin position="1"/>
        <end position="76"/>
    </location>
</feature>
<dbReference type="InterPro" id="IPR052600">
    <property type="entry name" value="Nuc_rcpt_coact/corep"/>
</dbReference>
<dbReference type="PANTHER" id="PTHR23295">
    <property type="entry name" value="NUCLEAR RECEPTOR COACTIVATOR 5-RELATED"/>
    <property type="match status" value="1"/>
</dbReference>
<evidence type="ECO:0000313" key="2">
    <source>
        <dbReference type="Ensembl" id="ENSCCRP00020097607.1"/>
    </source>
</evidence>